<dbReference type="Proteomes" id="UP000597989">
    <property type="component" value="Unassembled WGS sequence"/>
</dbReference>
<keyword evidence="5" id="KW-0663">Pyridoxal phosphate</keyword>
<organism evidence="9 10">
    <name type="scientific">Saccharopolyspora thermophila</name>
    <dbReference type="NCBI Taxonomy" id="89367"/>
    <lineage>
        <taxon>Bacteria</taxon>
        <taxon>Bacillati</taxon>
        <taxon>Actinomycetota</taxon>
        <taxon>Actinomycetes</taxon>
        <taxon>Pseudonocardiales</taxon>
        <taxon>Pseudonocardiaceae</taxon>
        <taxon>Saccharopolyspora</taxon>
    </lineage>
</organism>
<feature type="domain" description="Aminotransferase class I/classII large" evidence="7">
    <location>
        <begin position="42"/>
        <end position="395"/>
    </location>
</feature>
<sequence>MAAPETDQQTRARVSARIGGISESATLAVDAKAKALKAAGRPVIGFGAGEPDFPTPQPIVDAAVAACADPKNHRYSPAAGLPELREAIAAKTLRDSAYTVQPSQVLVTNGGKQAVYQAFQTLIDPGDEVLLPAPYWTTYPEAITLPGGVPVVVPADESTGYLVSVEQLEAARTPRTKVLLFNSPSNPTGAIYPPEQVEAIGRWAVEHGIWVITDEIYEHLVYGDAQHVSMPAVVPELADTCVVLNGVAKTYAMTGWRVGWMIGPADVIKAATNLQSHLSSNVANVSQRAALEAVSGSLDAVVEMRTAFDRRRRKIVELLSAIPGVSCPEPQGAFYAYPSVKELLGKEIRGVRPQTSVELAELVLEHAEVAVVPGEAFGTPGYFRLSYALGDEDLVTGVTRMGELLSEAR</sequence>
<reference evidence="9 10" key="1">
    <citation type="journal article" date="2014" name="Int. J. Syst. Evol. Microbiol.">
        <title>Complete genome sequence of Corynebacterium casei LMG S-19264T (=DSM 44701T), isolated from a smear-ripened cheese.</title>
        <authorList>
            <consortium name="US DOE Joint Genome Institute (JGI-PGF)"/>
            <person name="Walter F."/>
            <person name="Albersmeier A."/>
            <person name="Kalinowski J."/>
            <person name="Ruckert C."/>
        </authorList>
    </citation>
    <scope>NUCLEOTIDE SEQUENCE [LARGE SCALE GENOMIC DNA]</scope>
    <source>
        <strain evidence="9 10">CGMCC 4.7206</strain>
    </source>
</reference>
<dbReference type="GO" id="GO:0008483">
    <property type="term" value="F:transaminase activity"/>
    <property type="evidence" value="ECO:0007669"/>
    <property type="project" value="UniProtKB-KW"/>
</dbReference>
<evidence type="ECO:0000313" key="10">
    <source>
        <dbReference type="Proteomes" id="UP000597989"/>
    </source>
</evidence>
<dbReference type="Pfam" id="PF00155">
    <property type="entry name" value="Aminotran_1_2"/>
    <property type="match status" value="1"/>
</dbReference>
<dbReference type="EMBL" id="BMMT01000011">
    <property type="protein sequence ID" value="GGI93662.1"/>
    <property type="molecule type" value="Genomic_DNA"/>
</dbReference>
<proteinExistence type="inferred from homology"/>
<dbReference type="EC" id="2.6.1.-" evidence="6"/>
<name>A0A917JZ12_9PSEU</name>
<evidence type="ECO:0000256" key="4">
    <source>
        <dbReference type="ARBA" id="ARBA00022679"/>
    </source>
</evidence>
<dbReference type="Gene3D" id="3.40.640.10">
    <property type="entry name" value="Type I PLP-dependent aspartate aminotransferase-like (Major domain)"/>
    <property type="match status" value="1"/>
</dbReference>
<dbReference type="GO" id="GO:0030170">
    <property type="term" value="F:pyridoxal phosphate binding"/>
    <property type="evidence" value="ECO:0007669"/>
    <property type="project" value="InterPro"/>
</dbReference>
<evidence type="ECO:0000256" key="3">
    <source>
        <dbReference type="ARBA" id="ARBA00022576"/>
    </source>
</evidence>
<dbReference type="InterPro" id="IPR004839">
    <property type="entry name" value="Aminotransferase_I/II_large"/>
</dbReference>
<dbReference type="CDD" id="cd00609">
    <property type="entry name" value="AAT_like"/>
    <property type="match status" value="1"/>
</dbReference>
<accession>A0A917JZ12</accession>
<dbReference type="Proteomes" id="UP001500220">
    <property type="component" value="Unassembled WGS sequence"/>
</dbReference>
<dbReference type="SUPFAM" id="SSF53383">
    <property type="entry name" value="PLP-dependent transferases"/>
    <property type="match status" value="1"/>
</dbReference>
<keyword evidence="11" id="KW-1185">Reference proteome</keyword>
<comment type="caution">
    <text evidence="9">The sequence shown here is derived from an EMBL/GenBank/DDBJ whole genome shotgun (WGS) entry which is preliminary data.</text>
</comment>
<dbReference type="InterPro" id="IPR015421">
    <property type="entry name" value="PyrdxlP-dep_Trfase_major"/>
</dbReference>
<gene>
    <name evidence="8" type="ORF">GCM10009545_03420</name>
    <name evidence="9" type="ORF">GCM10011581_33430</name>
</gene>
<reference evidence="8 11" key="2">
    <citation type="journal article" date="2019" name="Int. J. Syst. Evol. Microbiol.">
        <title>The Global Catalogue of Microorganisms (GCM) 10K type strain sequencing project: providing services to taxonomists for standard genome sequencing and annotation.</title>
        <authorList>
            <consortium name="The Broad Institute Genomics Platform"/>
            <consortium name="The Broad Institute Genome Sequencing Center for Infectious Disease"/>
            <person name="Wu L."/>
            <person name="Ma J."/>
        </authorList>
    </citation>
    <scope>NUCLEOTIDE SEQUENCE [LARGE SCALE GENOMIC DNA]</scope>
    <source>
        <strain evidence="8 11">JCM 10664</strain>
    </source>
</reference>
<reference evidence="9" key="3">
    <citation type="submission" date="2020-09" db="EMBL/GenBank/DDBJ databases">
        <authorList>
            <person name="Sun Q."/>
            <person name="Zhou Y."/>
        </authorList>
    </citation>
    <scope>NUCLEOTIDE SEQUENCE</scope>
    <source>
        <strain evidence="9">CGMCC 4.7206</strain>
    </source>
</reference>
<evidence type="ECO:0000256" key="1">
    <source>
        <dbReference type="ARBA" id="ARBA00001933"/>
    </source>
</evidence>
<evidence type="ECO:0000256" key="6">
    <source>
        <dbReference type="RuleBase" id="RU000481"/>
    </source>
</evidence>
<evidence type="ECO:0000259" key="7">
    <source>
        <dbReference type="Pfam" id="PF00155"/>
    </source>
</evidence>
<keyword evidence="4 6" id="KW-0808">Transferase</keyword>
<evidence type="ECO:0000256" key="2">
    <source>
        <dbReference type="ARBA" id="ARBA00007441"/>
    </source>
</evidence>
<evidence type="ECO:0000256" key="5">
    <source>
        <dbReference type="ARBA" id="ARBA00022898"/>
    </source>
</evidence>
<dbReference type="PANTHER" id="PTHR46383:SF1">
    <property type="entry name" value="ASPARTATE AMINOTRANSFERASE"/>
    <property type="match status" value="1"/>
</dbReference>
<dbReference type="RefSeq" id="WP_188988684.1">
    <property type="nucleotide sequence ID" value="NZ_BAAAHC010000003.1"/>
</dbReference>
<dbReference type="FunFam" id="3.40.640.10:FF:000033">
    <property type="entry name" value="Aspartate aminotransferase"/>
    <property type="match status" value="1"/>
</dbReference>
<dbReference type="Gene3D" id="3.90.1150.10">
    <property type="entry name" value="Aspartate Aminotransferase, domain 1"/>
    <property type="match status" value="1"/>
</dbReference>
<dbReference type="InterPro" id="IPR004838">
    <property type="entry name" value="NHTrfase_class1_PyrdxlP-BS"/>
</dbReference>
<evidence type="ECO:0000313" key="9">
    <source>
        <dbReference type="EMBL" id="GGI93662.1"/>
    </source>
</evidence>
<evidence type="ECO:0000313" key="8">
    <source>
        <dbReference type="EMBL" id="GAA0504879.1"/>
    </source>
</evidence>
<protein>
    <recommendedName>
        <fullName evidence="6">Aminotransferase</fullName>
        <ecNumber evidence="6">2.6.1.-</ecNumber>
    </recommendedName>
</protein>
<evidence type="ECO:0000313" key="11">
    <source>
        <dbReference type="Proteomes" id="UP001500220"/>
    </source>
</evidence>
<dbReference type="GO" id="GO:0006520">
    <property type="term" value="P:amino acid metabolic process"/>
    <property type="evidence" value="ECO:0007669"/>
    <property type="project" value="InterPro"/>
</dbReference>
<keyword evidence="3 6" id="KW-0032">Aminotransferase</keyword>
<dbReference type="PANTHER" id="PTHR46383">
    <property type="entry name" value="ASPARTATE AMINOTRANSFERASE"/>
    <property type="match status" value="1"/>
</dbReference>
<dbReference type="PROSITE" id="PS00105">
    <property type="entry name" value="AA_TRANSFER_CLASS_1"/>
    <property type="match status" value="1"/>
</dbReference>
<dbReference type="InterPro" id="IPR015424">
    <property type="entry name" value="PyrdxlP-dep_Trfase"/>
</dbReference>
<reference evidence="8" key="4">
    <citation type="submission" date="2023-12" db="EMBL/GenBank/DDBJ databases">
        <authorList>
            <person name="Sun Q."/>
            <person name="Inoue M."/>
        </authorList>
    </citation>
    <scope>NUCLEOTIDE SEQUENCE</scope>
    <source>
        <strain evidence="8">JCM 10664</strain>
    </source>
</reference>
<dbReference type="EMBL" id="BAAAHC010000003">
    <property type="protein sequence ID" value="GAA0504879.1"/>
    <property type="molecule type" value="Genomic_DNA"/>
</dbReference>
<dbReference type="InterPro" id="IPR050596">
    <property type="entry name" value="AspAT/PAT-like"/>
</dbReference>
<dbReference type="InterPro" id="IPR015422">
    <property type="entry name" value="PyrdxlP-dep_Trfase_small"/>
</dbReference>
<comment type="cofactor">
    <cofactor evidence="1 6">
        <name>pyridoxal 5'-phosphate</name>
        <dbReference type="ChEBI" id="CHEBI:597326"/>
    </cofactor>
</comment>
<comment type="similarity">
    <text evidence="2 6">Belongs to the class-I pyridoxal-phosphate-dependent aminotransferase family.</text>
</comment>
<dbReference type="AlphaFoldDB" id="A0A917JZ12"/>